<dbReference type="RefSeq" id="XP_001805325.1">
    <property type="nucleotide sequence ID" value="XM_001805273.1"/>
</dbReference>
<dbReference type="EMBL" id="CP069030">
    <property type="protein sequence ID" value="QRC97818.1"/>
    <property type="molecule type" value="Genomic_DNA"/>
</dbReference>
<organism evidence="1 2">
    <name type="scientific">Phaeosphaeria nodorum (strain SN15 / ATCC MYA-4574 / FGSC 10173)</name>
    <name type="common">Glume blotch fungus</name>
    <name type="synonym">Parastagonospora nodorum</name>
    <dbReference type="NCBI Taxonomy" id="321614"/>
    <lineage>
        <taxon>Eukaryota</taxon>
        <taxon>Fungi</taxon>
        <taxon>Dikarya</taxon>
        <taxon>Ascomycota</taxon>
        <taxon>Pezizomycotina</taxon>
        <taxon>Dothideomycetes</taxon>
        <taxon>Pleosporomycetidae</taxon>
        <taxon>Pleosporales</taxon>
        <taxon>Pleosporineae</taxon>
        <taxon>Phaeosphaeriaceae</taxon>
        <taxon>Parastagonospora</taxon>
    </lineage>
</organism>
<name>A0A7U2F571_PHANO</name>
<proteinExistence type="predicted"/>
<dbReference type="OrthoDB" id="3799413at2759"/>
<dbReference type="VEuPathDB" id="FungiDB:JI435_151620"/>
<gene>
    <name evidence="1" type="ORF">JI435_151620</name>
</gene>
<accession>A0A7U2F571</accession>
<evidence type="ECO:0000313" key="2">
    <source>
        <dbReference type="Proteomes" id="UP000663193"/>
    </source>
</evidence>
<dbReference type="KEGG" id="pno:SNOG_15162"/>
<protein>
    <submittedName>
        <fullName evidence="1">Uncharacterized protein</fullName>
    </submittedName>
</protein>
<evidence type="ECO:0000313" key="1">
    <source>
        <dbReference type="EMBL" id="QRC97818.1"/>
    </source>
</evidence>
<dbReference type="AlphaFoldDB" id="A0A7U2F571"/>
<sequence length="386" mass="43956">MYYPFQEDAELSFSDQVAMLPVSAREELLQIKKNEQDWHPNTWSLWSDKIASYGSDDYSVHNLSRHKARNHKFEEDLAKLLTCFKNVDCLHYLHEPAAIPGRYRDLFKNEDTFREAIPSSFRGSGSDLNAHLGSDVILTACALSELRPCVLELAVDLDEYHAFVTSLPQEVLSAVSSRVEDLQLFDSCRGIDQLYHEARASFCFNNSFCPFYGYYDAQTQMPGGVITKEVFPALQSLTIDHMSGMPGSYLSVAPVPSLSDLPKITHLAVKGTRQTEATLLAFVERHGKDLRSVTLKGIAEDSYDLMLNVLRQFNLKKLKIVHVTDKYWNVIKNRFIMVNDLFEALQKDRIRDVADETILQHEGLVKALEKYKFVQNQDGGKSEDEE</sequence>
<keyword evidence="2" id="KW-1185">Reference proteome</keyword>
<reference evidence="2" key="1">
    <citation type="journal article" date="2021" name="BMC Genomics">
        <title>Chromosome-level genome assembly and manually-curated proteome of model necrotroph Parastagonospora nodorum Sn15 reveals a genome-wide trove of candidate effector homologs, and redundancy of virulence-related functions within an accessory chromosome.</title>
        <authorList>
            <person name="Bertazzoni S."/>
            <person name="Jones D.A.B."/>
            <person name="Phan H.T."/>
            <person name="Tan K.-C."/>
            <person name="Hane J.K."/>
        </authorList>
    </citation>
    <scope>NUCLEOTIDE SEQUENCE [LARGE SCALE GENOMIC DNA]</scope>
    <source>
        <strain evidence="2">SN15 / ATCC MYA-4574 / FGSC 10173)</strain>
    </source>
</reference>
<dbReference type="Proteomes" id="UP000663193">
    <property type="component" value="Chromosome 8"/>
</dbReference>